<accession>A0ABS8PXA8</accession>
<name>A0ABS8PXA8_9BACT</name>
<evidence type="ECO:0000313" key="1">
    <source>
        <dbReference type="EMBL" id="MCD2425675.1"/>
    </source>
</evidence>
<reference evidence="1 2" key="1">
    <citation type="submission" date="2021-11" db="EMBL/GenBank/DDBJ databases">
        <title>Genomic of Niabella pedocola.</title>
        <authorList>
            <person name="Wu T."/>
        </authorList>
    </citation>
    <scope>NUCLEOTIDE SEQUENCE [LARGE SCALE GENOMIC DNA]</scope>
    <source>
        <strain evidence="1 2">JCM 31011</strain>
    </source>
</reference>
<dbReference type="Proteomes" id="UP001199816">
    <property type="component" value="Unassembled WGS sequence"/>
</dbReference>
<dbReference type="Pfam" id="PF17170">
    <property type="entry name" value="DUF5128"/>
    <property type="match status" value="1"/>
</dbReference>
<dbReference type="EMBL" id="JAJNEC010000007">
    <property type="protein sequence ID" value="MCD2425675.1"/>
    <property type="molecule type" value="Genomic_DNA"/>
</dbReference>
<gene>
    <name evidence="1" type="ORF">LQ567_23020</name>
</gene>
<evidence type="ECO:0000313" key="2">
    <source>
        <dbReference type="Proteomes" id="UP001199816"/>
    </source>
</evidence>
<keyword evidence="2" id="KW-1185">Reference proteome</keyword>
<organism evidence="1 2">
    <name type="scientific">Niabella pedocola</name>
    <dbReference type="NCBI Taxonomy" id="1752077"/>
    <lineage>
        <taxon>Bacteria</taxon>
        <taxon>Pseudomonadati</taxon>
        <taxon>Bacteroidota</taxon>
        <taxon>Chitinophagia</taxon>
        <taxon>Chitinophagales</taxon>
        <taxon>Chitinophagaceae</taxon>
        <taxon>Niabella</taxon>
    </lineage>
</organism>
<dbReference type="RefSeq" id="WP_231008227.1">
    <property type="nucleotide sequence ID" value="NZ_JAJNEC010000007.1"/>
</dbReference>
<protein>
    <submittedName>
        <fullName evidence="1">6-bladed beta-propeller</fullName>
    </submittedName>
</protein>
<comment type="caution">
    <text evidence="1">The sequence shown here is derived from an EMBL/GenBank/DDBJ whole genome shotgun (WGS) entry which is preliminary data.</text>
</comment>
<sequence length="421" mass="47816">MSLLIGVWHIAWAQLPPVLLDPAKAKDTTLSCIFEETEVIPLETTRQSTFGVISQLVVTDRYFIILDTDTDAVLFFDRQGKFITKYKNKPKRYRINFIQLDKNHHALLIFSQNRNYTITAAKLQALLAKGPGEQLSTRVMAARLSLNNLDTLSTETLPPSAYLLTNPVGLGAGRFAFSFIRSNGKNTDTQDYGLKMMNNGNVAQRFFPYHTKTDSAFYGRSAYQCNFFPTLNDAVFFISRPFQPYIYRLTPDSLTEAYQIVAPKTDRAPATAGAFSFTAVDRISISSMTITTARSGREAPIFLSNTNTVNNFVDQKRFLFFNVRQPMGYYNYYVFDKKEQILYNRNKLKADSSRFQFSLQGPVLAFDENNIYQGFSSRVLFNLKKSTGSAKLQYEASLSRFYDTGKPVNNPVILRLKTKAD</sequence>
<proteinExistence type="predicted"/>